<gene>
    <name evidence="1" type="ORF">QQ020_18140</name>
</gene>
<proteinExistence type="predicted"/>
<dbReference type="Gene3D" id="1.20.120.450">
    <property type="entry name" value="dinb family like domain"/>
    <property type="match status" value="1"/>
</dbReference>
<dbReference type="InterPro" id="IPR034660">
    <property type="entry name" value="DinB/YfiT-like"/>
</dbReference>
<dbReference type="Pfam" id="PF07609">
    <property type="entry name" value="DUF1572"/>
    <property type="match status" value="1"/>
</dbReference>
<organism evidence="1 2">
    <name type="scientific">Agaribacillus aureus</name>
    <dbReference type="NCBI Taxonomy" id="3051825"/>
    <lineage>
        <taxon>Bacteria</taxon>
        <taxon>Pseudomonadati</taxon>
        <taxon>Bacteroidota</taxon>
        <taxon>Cytophagia</taxon>
        <taxon>Cytophagales</taxon>
        <taxon>Splendidivirgaceae</taxon>
        <taxon>Agaribacillus</taxon>
    </lineage>
</organism>
<dbReference type="InterPro" id="IPR011466">
    <property type="entry name" value="DUF1572"/>
</dbReference>
<accession>A0ABT8L8B7</accession>
<dbReference type="SUPFAM" id="SSF109854">
    <property type="entry name" value="DinB/YfiT-like putative metalloenzymes"/>
    <property type="match status" value="1"/>
</dbReference>
<comment type="caution">
    <text evidence="1">The sequence shown here is derived from an EMBL/GenBank/DDBJ whole genome shotgun (WGS) entry which is preliminary data.</text>
</comment>
<reference evidence="1" key="1">
    <citation type="submission" date="2023-06" db="EMBL/GenBank/DDBJ databases">
        <title>Genomic of Agaribacillus aureum.</title>
        <authorList>
            <person name="Wang G."/>
        </authorList>
    </citation>
    <scope>NUCLEOTIDE SEQUENCE</scope>
    <source>
        <strain evidence="1">BMA12</strain>
    </source>
</reference>
<dbReference type="Proteomes" id="UP001172083">
    <property type="component" value="Unassembled WGS sequence"/>
</dbReference>
<evidence type="ECO:0000313" key="1">
    <source>
        <dbReference type="EMBL" id="MDN5214002.1"/>
    </source>
</evidence>
<dbReference type="EMBL" id="JAUJEB010000004">
    <property type="protein sequence ID" value="MDN5214002.1"/>
    <property type="molecule type" value="Genomic_DNA"/>
</dbReference>
<name>A0ABT8L8B7_9BACT</name>
<dbReference type="RefSeq" id="WP_346759339.1">
    <property type="nucleotide sequence ID" value="NZ_JAUJEB010000004.1"/>
</dbReference>
<protein>
    <submittedName>
        <fullName evidence="1">DUF1572 family protein</fullName>
    </submittedName>
</protein>
<sequence length="191" mass="22439">MQASYLPSIIKQFGYYRLLGQKTFDQLSEHELFEQPDPESNSIGIIVNHLSGNMLSRWTDFLISDGEKPWRKRDEEFEDLLKTKAELLASWNKGWDCLFLAINSLKEGDLEKIVYIRNMGHTVFEAINRQLAHYAYHVGQIVFIGKMVRQKDWQSLSIPKGDSKAYNQEKFNMAKRRQHFTDEFIDKKNES</sequence>
<keyword evidence="2" id="KW-1185">Reference proteome</keyword>
<evidence type="ECO:0000313" key="2">
    <source>
        <dbReference type="Proteomes" id="UP001172083"/>
    </source>
</evidence>